<keyword evidence="2" id="KW-0808">Transferase</keyword>
<dbReference type="PANTHER" id="PTHR43441:SF3">
    <property type="entry name" value="ACETYLTRANSFERASE"/>
    <property type="match status" value="1"/>
</dbReference>
<sequence>MNPLLLDFPSQFHTDRLLIRMPMPGDGRIVYNAIQESIHEFKEWLPFAQGEQSEQNTEVNIREAHIRFIKREDLRLLIFLKETNQFIGSFGLHNPNWGLPKFEIGYWIDTRYSGKGYMTEAVQGISDFAFNELKARRLEIRCDNLNAKSKAVAVRSGFSLEGILRNEDRSVKGNQLRDTCIYAKIR</sequence>
<dbReference type="Pfam" id="PF13302">
    <property type="entry name" value="Acetyltransf_3"/>
    <property type="match status" value="1"/>
</dbReference>
<dbReference type="InterPro" id="IPR000182">
    <property type="entry name" value="GNAT_dom"/>
</dbReference>
<dbReference type="GO" id="GO:0008999">
    <property type="term" value="F:protein-N-terminal-alanine acetyltransferase activity"/>
    <property type="evidence" value="ECO:0007669"/>
    <property type="project" value="TreeGrafter"/>
</dbReference>
<evidence type="ECO:0000313" key="3">
    <source>
        <dbReference type="Proteomes" id="UP000502248"/>
    </source>
</evidence>
<accession>A0A7Z2ZKX1</accession>
<dbReference type="RefSeq" id="WP_169279521.1">
    <property type="nucleotide sequence ID" value="NZ_CP051680.1"/>
</dbReference>
<organism evidence="2 3">
    <name type="scientific">Cohnella herbarum</name>
    <dbReference type="NCBI Taxonomy" id="2728023"/>
    <lineage>
        <taxon>Bacteria</taxon>
        <taxon>Bacillati</taxon>
        <taxon>Bacillota</taxon>
        <taxon>Bacilli</taxon>
        <taxon>Bacillales</taxon>
        <taxon>Paenibacillaceae</taxon>
        <taxon>Cohnella</taxon>
    </lineage>
</organism>
<dbReference type="SUPFAM" id="SSF55729">
    <property type="entry name" value="Acyl-CoA N-acyltransferases (Nat)"/>
    <property type="match status" value="1"/>
</dbReference>
<dbReference type="InterPro" id="IPR051908">
    <property type="entry name" value="Ribosomal_N-acetyltransferase"/>
</dbReference>
<evidence type="ECO:0000259" key="1">
    <source>
        <dbReference type="PROSITE" id="PS51186"/>
    </source>
</evidence>
<dbReference type="PANTHER" id="PTHR43441">
    <property type="entry name" value="RIBOSOMAL-PROTEIN-SERINE ACETYLTRANSFERASE"/>
    <property type="match status" value="1"/>
</dbReference>
<dbReference type="GO" id="GO:1990189">
    <property type="term" value="F:protein N-terminal-serine acetyltransferase activity"/>
    <property type="evidence" value="ECO:0007669"/>
    <property type="project" value="TreeGrafter"/>
</dbReference>
<dbReference type="GO" id="GO:0005737">
    <property type="term" value="C:cytoplasm"/>
    <property type="evidence" value="ECO:0007669"/>
    <property type="project" value="TreeGrafter"/>
</dbReference>
<evidence type="ECO:0000313" key="2">
    <source>
        <dbReference type="EMBL" id="QJD83224.1"/>
    </source>
</evidence>
<dbReference type="EMBL" id="CP051680">
    <property type="protein sequence ID" value="QJD83224.1"/>
    <property type="molecule type" value="Genomic_DNA"/>
</dbReference>
<protein>
    <submittedName>
        <fullName evidence="2">GNAT family N-acetyltransferase</fullName>
    </submittedName>
</protein>
<dbReference type="Proteomes" id="UP000502248">
    <property type="component" value="Chromosome"/>
</dbReference>
<proteinExistence type="predicted"/>
<dbReference type="PROSITE" id="PS51186">
    <property type="entry name" value="GNAT"/>
    <property type="match status" value="1"/>
</dbReference>
<dbReference type="InterPro" id="IPR016181">
    <property type="entry name" value="Acyl_CoA_acyltransferase"/>
</dbReference>
<keyword evidence="3" id="KW-1185">Reference proteome</keyword>
<reference evidence="2 3" key="1">
    <citation type="submission" date="2020-04" db="EMBL/GenBank/DDBJ databases">
        <title>Genome sequencing of novel species.</title>
        <authorList>
            <person name="Heo J."/>
            <person name="Kim S.-J."/>
            <person name="Kim J.-S."/>
            <person name="Hong S.-B."/>
            <person name="Kwon S.-W."/>
        </authorList>
    </citation>
    <scope>NUCLEOTIDE SEQUENCE [LARGE SCALE GENOMIC DNA]</scope>
    <source>
        <strain evidence="2 3">MFER-1</strain>
    </source>
</reference>
<name>A0A7Z2ZKX1_9BACL</name>
<gene>
    <name evidence="2" type="ORF">HH215_08595</name>
</gene>
<dbReference type="AlphaFoldDB" id="A0A7Z2ZKX1"/>
<dbReference type="Gene3D" id="3.40.630.30">
    <property type="match status" value="1"/>
</dbReference>
<dbReference type="KEGG" id="cheb:HH215_08595"/>
<feature type="domain" description="N-acetyltransferase" evidence="1">
    <location>
        <begin position="28"/>
        <end position="186"/>
    </location>
</feature>